<accession>A0AAD8KTR0</accession>
<evidence type="ECO:0000313" key="1">
    <source>
        <dbReference type="EMBL" id="KAK1427061.1"/>
    </source>
</evidence>
<dbReference type="EMBL" id="JAUHHV010000004">
    <property type="protein sequence ID" value="KAK1427061.1"/>
    <property type="molecule type" value="Genomic_DNA"/>
</dbReference>
<keyword evidence="2" id="KW-1185">Reference proteome</keyword>
<gene>
    <name evidence="1" type="ORF">QVD17_15744</name>
</gene>
<comment type="caution">
    <text evidence="1">The sequence shown here is derived from an EMBL/GenBank/DDBJ whole genome shotgun (WGS) entry which is preliminary data.</text>
</comment>
<reference evidence="1" key="1">
    <citation type="journal article" date="2023" name="bioRxiv">
        <title>Improved chromosome-level genome assembly for marigold (Tagetes erecta).</title>
        <authorList>
            <person name="Jiang F."/>
            <person name="Yuan L."/>
            <person name="Wang S."/>
            <person name="Wang H."/>
            <person name="Xu D."/>
            <person name="Wang A."/>
            <person name="Fan W."/>
        </authorList>
    </citation>
    <scope>NUCLEOTIDE SEQUENCE</scope>
    <source>
        <strain evidence="1">WSJ</strain>
        <tissue evidence="1">Leaf</tissue>
    </source>
</reference>
<protein>
    <submittedName>
        <fullName evidence="1">Uncharacterized protein</fullName>
    </submittedName>
</protein>
<proteinExistence type="predicted"/>
<evidence type="ECO:0000313" key="2">
    <source>
        <dbReference type="Proteomes" id="UP001229421"/>
    </source>
</evidence>
<organism evidence="1 2">
    <name type="scientific">Tagetes erecta</name>
    <name type="common">African marigold</name>
    <dbReference type="NCBI Taxonomy" id="13708"/>
    <lineage>
        <taxon>Eukaryota</taxon>
        <taxon>Viridiplantae</taxon>
        <taxon>Streptophyta</taxon>
        <taxon>Embryophyta</taxon>
        <taxon>Tracheophyta</taxon>
        <taxon>Spermatophyta</taxon>
        <taxon>Magnoliopsida</taxon>
        <taxon>eudicotyledons</taxon>
        <taxon>Gunneridae</taxon>
        <taxon>Pentapetalae</taxon>
        <taxon>asterids</taxon>
        <taxon>campanulids</taxon>
        <taxon>Asterales</taxon>
        <taxon>Asteraceae</taxon>
        <taxon>Asteroideae</taxon>
        <taxon>Heliantheae alliance</taxon>
        <taxon>Tageteae</taxon>
        <taxon>Tagetes</taxon>
    </lineage>
</organism>
<dbReference type="Proteomes" id="UP001229421">
    <property type="component" value="Unassembled WGS sequence"/>
</dbReference>
<name>A0AAD8KTR0_TARER</name>
<dbReference type="AlphaFoldDB" id="A0AAD8KTR0"/>
<sequence length="121" mass="12735">MGNSRSPCRAGGALFSDTMPKVGVYQQRQQSTAPTSVRNRLWAAGAPGYVDVGVASHYHMSESGRWHVSRRCPESASAGDVCSRCCQPCPVLGAGFKHGMSGFSVELAACQAVSGVSIDEQ</sequence>